<sequence length="226" mass="26751">MASRTLHKIPSRLPVLLRNYSKKKEESTSFWDYFKSYKKKTQKPPVESCRKRQAQRRRDPDLSRFGGQPYRTCGSAYVIQKDLIPVREVPQSDEDVILRKIEADMTNKDDVCDPMPPFQSVEQRLLDLNERRLHPFYKRYMTMPKRHRPSAPGDQAQVQNVYHCKTGPIQPGEIPDNFKFNRELLDKKNIFADFKQVELPKQLVVRMLEMDKNRKPSLEKKNKESQ</sequence>
<dbReference type="EMBL" id="QDEB01080063">
    <property type="protein sequence ID" value="RZC34438.1"/>
    <property type="molecule type" value="Genomic_DNA"/>
</dbReference>
<feature type="region of interest" description="Disordered" evidence="1">
    <location>
        <begin position="40"/>
        <end position="66"/>
    </location>
</feature>
<dbReference type="OrthoDB" id="6704916at2759"/>
<accession>A0A482VPV7</accession>
<proteinExistence type="predicted"/>
<comment type="caution">
    <text evidence="2">The sequence shown here is derived from an EMBL/GenBank/DDBJ whole genome shotgun (WGS) entry which is preliminary data.</text>
</comment>
<dbReference type="Proteomes" id="UP000292052">
    <property type="component" value="Unassembled WGS sequence"/>
</dbReference>
<evidence type="ECO:0000313" key="2">
    <source>
        <dbReference type="EMBL" id="RZC34438.1"/>
    </source>
</evidence>
<gene>
    <name evidence="2" type="ORF">BDFB_012199</name>
</gene>
<name>A0A482VPV7_ASBVE</name>
<evidence type="ECO:0000256" key="1">
    <source>
        <dbReference type="SAM" id="MobiDB-lite"/>
    </source>
</evidence>
<evidence type="ECO:0000313" key="3">
    <source>
        <dbReference type="Proteomes" id="UP000292052"/>
    </source>
</evidence>
<keyword evidence="3" id="KW-1185">Reference proteome</keyword>
<reference evidence="2 3" key="1">
    <citation type="submission" date="2017-03" db="EMBL/GenBank/DDBJ databases">
        <title>Genome of the blue death feigning beetle - Asbolus verrucosus.</title>
        <authorList>
            <person name="Rider S.D."/>
        </authorList>
    </citation>
    <scope>NUCLEOTIDE SEQUENCE [LARGE SCALE GENOMIC DNA]</scope>
    <source>
        <strain evidence="2">Butters</strain>
        <tissue evidence="2">Head and leg muscle</tissue>
    </source>
</reference>
<protein>
    <submittedName>
        <fullName evidence="2">Uncharacterized protein</fullName>
    </submittedName>
</protein>
<organism evidence="2 3">
    <name type="scientific">Asbolus verrucosus</name>
    <name type="common">Desert ironclad beetle</name>
    <dbReference type="NCBI Taxonomy" id="1661398"/>
    <lineage>
        <taxon>Eukaryota</taxon>
        <taxon>Metazoa</taxon>
        <taxon>Ecdysozoa</taxon>
        <taxon>Arthropoda</taxon>
        <taxon>Hexapoda</taxon>
        <taxon>Insecta</taxon>
        <taxon>Pterygota</taxon>
        <taxon>Neoptera</taxon>
        <taxon>Endopterygota</taxon>
        <taxon>Coleoptera</taxon>
        <taxon>Polyphaga</taxon>
        <taxon>Cucujiformia</taxon>
        <taxon>Tenebrionidae</taxon>
        <taxon>Pimeliinae</taxon>
        <taxon>Asbolus</taxon>
    </lineage>
</organism>
<dbReference type="AlphaFoldDB" id="A0A482VPV7"/>